<organism evidence="1 2">
    <name type="scientific">Cichorium intybus</name>
    <name type="common">Chicory</name>
    <dbReference type="NCBI Taxonomy" id="13427"/>
    <lineage>
        <taxon>Eukaryota</taxon>
        <taxon>Viridiplantae</taxon>
        <taxon>Streptophyta</taxon>
        <taxon>Embryophyta</taxon>
        <taxon>Tracheophyta</taxon>
        <taxon>Spermatophyta</taxon>
        <taxon>Magnoliopsida</taxon>
        <taxon>eudicotyledons</taxon>
        <taxon>Gunneridae</taxon>
        <taxon>Pentapetalae</taxon>
        <taxon>asterids</taxon>
        <taxon>campanulids</taxon>
        <taxon>Asterales</taxon>
        <taxon>Asteraceae</taxon>
        <taxon>Cichorioideae</taxon>
        <taxon>Cichorieae</taxon>
        <taxon>Cichoriinae</taxon>
        <taxon>Cichorium</taxon>
    </lineage>
</organism>
<protein>
    <submittedName>
        <fullName evidence="1">Uncharacterized protein</fullName>
    </submittedName>
</protein>
<evidence type="ECO:0000313" key="1">
    <source>
        <dbReference type="EMBL" id="KAI3736685.1"/>
    </source>
</evidence>
<reference evidence="2" key="1">
    <citation type="journal article" date="2022" name="Mol. Ecol. Resour.">
        <title>The genomes of chicory, endive, great burdock and yacon provide insights into Asteraceae palaeo-polyploidization history and plant inulin production.</title>
        <authorList>
            <person name="Fan W."/>
            <person name="Wang S."/>
            <person name="Wang H."/>
            <person name="Wang A."/>
            <person name="Jiang F."/>
            <person name="Liu H."/>
            <person name="Zhao H."/>
            <person name="Xu D."/>
            <person name="Zhang Y."/>
        </authorList>
    </citation>
    <scope>NUCLEOTIDE SEQUENCE [LARGE SCALE GENOMIC DNA]</scope>
    <source>
        <strain evidence="2">cv. Punajuju</strain>
    </source>
</reference>
<sequence>MVASEFVTELVPLEGAEEGVGNFLGSICSQLISFGNLDVASEKARKIASWAADNEEDFEKNANCVVLEKR</sequence>
<dbReference type="EMBL" id="CM042013">
    <property type="protein sequence ID" value="KAI3736685.1"/>
    <property type="molecule type" value="Genomic_DNA"/>
</dbReference>
<keyword evidence="2" id="KW-1185">Reference proteome</keyword>
<name>A0ACB9CR36_CICIN</name>
<evidence type="ECO:0000313" key="2">
    <source>
        <dbReference type="Proteomes" id="UP001055811"/>
    </source>
</evidence>
<gene>
    <name evidence="1" type="ORF">L2E82_26642</name>
</gene>
<comment type="caution">
    <text evidence="1">The sequence shown here is derived from an EMBL/GenBank/DDBJ whole genome shotgun (WGS) entry which is preliminary data.</text>
</comment>
<accession>A0ACB9CR36</accession>
<reference evidence="1 2" key="2">
    <citation type="journal article" date="2022" name="Mol. Ecol. Resour.">
        <title>The genomes of chicory, endive, great burdock and yacon provide insights into Asteraceae paleo-polyploidization history and plant inulin production.</title>
        <authorList>
            <person name="Fan W."/>
            <person name="Wang S."/>
            <person name="Wang H."/>
            <person name="Wang A."/>
            <person name="Jiang F."/>
            <person name="Liu H."/>
            <person name="Zhao H."/>
            <person name="Xu D."/>
            <person name="Zhang Y."/>
        </authorList>
    </citation>
    <scope>NUCLEOTIDE SEQUENCE [LARGE SCALE GENOMIC DNA]</scope>
    <source>
        <strain evidence="2">cv. Punajuju</strain>
        <tissue evidence="1">Leaves</tissue>
    </source>
</reference>
<dbReference type="Proteomes" id="UP001055811">
    <property type="component" value="Linkage Group LG05"/>
</dbReference>
<proteinExistence type="predicted"/>